<evidence type="ECO:0000256" key="1">
    <source>
        <dbReference type="SAM" id="SignalP"/>
    </source>
</evidence>
<evidence type="ECO:0000313" key="3">
    <source>
        <dbReference type="Proteomes" id="UP000256405"/>
    </source>
</evidence>
<name>A0A3E0D2Z1_9BACT</name>
<dbReference type="AlphaFoldDB" id="A0A3E0D2Z1"/>
<accession>A0A3E0D2Z1</accession>
<dbReference type="RefSeq" id="WP_140160671.1">
    <property type="nucleotide sequence ID" value="NZ_MSSW01000125.1"/>
</dbReference>
<keyword evidence="3" id="KW-1185">Reference proteome</keyword>
<protein>
    <submittedName>
        <fullName evidence="2">Uncharacterized protein</fullName>
    </submittedName>
</protein>
<feature type="chain" id="PRO_5017668954" evidence="1">
    <location>
        <begin position="20"/>
        <end position="194"/>
    </location>
</feature>
<evidence type="ECO:0000313" key="2">
    <source>
        <dbReference type="EMBL" id="REG76873.1"/>
    </source>
</evidence>
<sequence length="194" mass="22795">MNKLIVTTLLLFLSIVVNSQNVENYLETEKTIKFDNQNYNLVWSSHPNEVYYKQEYLTKEQTLEKFKSMVTIDFLKGEFKVKDLVNQKIQELEKAKETNPIINFTVLEKDGETIIDFIMSVSSEDGKKLLVVERNIYRYTNIETEKTKGLLLFSVSKRAYENEISEFFENLKKNKNSLIMKVGNFEIPKINPKK</sequence>
<dbReference type="Proteomes" id="UP000256405">
    <property type="component" value="Unassembled WGS sequence"/>
</dbReference>
<gene>
    <name evidence="2" type="ORF">C8N25_1587</name>
</gene>
<dbReference type="EMBL" id="QUNF01000058">
    <property type="protein sequence ID" value="REG76873.1"/>
    <property type="molecule type" value="Genomic_DNA"/>
</dbReference>
<keyword evidence="1" id="KW-0732">Signal</keyword>
<dbReference type="OrthoDB" id="6057861at2"/>
<reference evidence="2 3" key="1">
    <citation type="submission" date="2018-08" db="EMBL/GenBank/DDBJ databases">
        <title>Genomic Encyclopedia of Archaeal and Bacterial Type Strains, Phase II (KMG-II): from individual species to whole genera.</title>
        <authorList>
            <person name="Goeker M."/>
        </authorList>
    </citation>
    <scope>NUCLEOTIDE SEQUENCE [LARGE SCALE GENOMIC DNA]</scope>
    <source>
        <strain evidence="2 3">DSM 15986</strain>
    </source>
</reference>
<organism evidence="2 3">
    <name type="scientific">Algoriphagus antarcticus</name>
    <dbReference type="NCBI Taxonomy" id="238540"/>
    <lineage>
        <taxon>Bacteria</taxon>
        <taxon>Pseudomonadati</taxon>
        <taxon>Bacteroidota</taxon>
        <taxon>Cytophagia</taxon>
        <taxon>Cytophagales</taxon>
        <taxon>Cyclobacteriaceae</taxon>
        <taxon>Algoriphagus</taxon>
    </lineage>
</organism>
<comment type="caution">
    <text evidence="2">The sequence shown here is derived from an EMBL/GenBank/DDBJ whole genome shotgun (WGS) entry which is preliminary data.</text>
</comment>
<proteinExistence type="predicted"/>
<feature type="signal peptide" evidence="1">
    <location>
        <begin position="1"/>
        <end position="19"/>
    </location>
</feature>